<dbReference type="STRING" id="641526.ADIWIN_1473"/>
<reference evidence="1 2" key="1">
    <citation type="journal article" date="2013" name="Genome Announc.">
        <title>Draft Genome Sequence of Winogradskyella psychrotolerans RS-3T, Isolated from the Marine Transect of Kongsfjorden, Ny-Alesund, Svalbard, Arctic Ocean.</title>
        <authorList>
            <person name="Kumar Pinnaka A."/>
            <person name="Ara S."/>
            <person name="Singh A."/>
            <person name="Shivaji S."/>
        </authorList>
    </citation>
    <scope>NUCLEOTIDE SEQUENCE [LARGE SCALE GENOMIC DNA]</scope>
    <source>
        <strain evidence="1 2">RS-3</strain>
    </source>
</reference>
<dbReference type="EMBL" id="ATMR01000091">
    <property type="protein sequence ID" value="EPR73443.1"/>
    <property type="molecule type" value="Genomic_DNA"/>
</dbReference>
<gene>
    <name evidence="1" type="ORF">ADIWIN_1473</name>
</gene>
<name>S7XBQ5_9FLAO</name>
<accession>S7XBQ5</accession>
<organism evidence="1 2">
    <name type="scientific">Winogradskyella psychrotolerans RS-3</name>
    <dbReference type="NCBI Taxonomy" id="641526"/>
    <lineage>
        <taxon>Bacteria</taxon>
        <taxon>Pseudomonadati</taxon>
        <taxon>Bacteroidota</taxon>
        <taxon>Flavobacteriia</taxon>
        <taxon>Flavobacteriales</taxon>
        <taxon>Flavobacteriaceae</taxon>
        <taxon>Winogradskyella</taxon>
    </lineage>
</organism>
<dbReference type="RefSeq" id="WP_020894343.1">
    <property type="nucleotide sequence ID" value="NZ_ATMR01000091.1"/>
</dbReference>
<sequence>MRTYINKKRIGVWLPNKLFQALKTEINVYNQSANGVKLNLTKASYIMNLLYYIPLSSDEKYEDGWIPICSQALVRIKGYKRYINFLQDKDFLNKKCIEYSTSSNTCKKYKIGDAYRKHLIDFHWLEDNSRFIKKSNEIKISRMSVADDKCPHLTKWFNPELLSIDSLSALKYIRDTYIKDSQIKKKNKRIFIVKSIQNKCWSYSREGLDNRLHSIFTAIPKDLRKYVKYNNEQLISLDIKNSQPFIYASILNQIINPSINLLNNYLSNEYNTLHVSIMSDLLNSDQYNEIQIFINKVLDGTFYEHFGDILYKEGLISKDINEECYIGMPKRIRGVWVRKHTNYDNLRKVSKDVVMQILFSSEKHSSEFITVFKRHYPELYRVIQFIKKENEKNFFPVLLQNIEADCILDHCTRLISSKHPMMPLFTIHDSIVTTESYETILKEEFNRLLSIYFGLKPRLESEVWTQQFDEAG</sequence>
<dbReference type="Proteomes" id="UP000014962">
    <property type="component" value="Unassembled WGS sequence"/>
</dbReference>
<protein>
    <recommendedName>
        <fullName evidence="3">DNA-directed RNA polymerase</fullName>
    </recommendedName>
</protein>
<proteinExistence type="predicted"/>
<dbReference type="AlphaFoldDB" id="S7XBQ5"/>
<evidence type="ECO:0008006" key="3">
    <source>
        <dbReference type="Google" id="ProtNLM"/>
    </source>
</evidence>
<comment type="caution">
    <text evidence="1">The sequence shown here is derived from an EMBL/GenBank/DDBJ whole genome shotgun (WGS) entry which is preliminary data.</text>
</comment>
<keyword evidence="2" id="KW-1185">Reference proteome</keyword>
<dbReference type="eggNOG" id="ENOG50337Y0">
    <property type="taxonomic scope" value="Bacteria"/>
</dbReference>
<evidence type="ECO:0000313" key="2">
    <source>
        <dbReference type="Proteomes" id="UP000014962"/>
    </source>
</evidence>
<dbReference type="OrthoDB" id="631303at2"/>
<evidence type="ECO:0000313" key="1">
    <source>
        <dbReference type="EMBL" id="EPR73443.1"/>
    </source>
</evidence>